<gene>
    <name evidence="1" type="ORF">S01H1_60082</name>
</gene>
<name>X0W379_9ZZZZ</name>
<organism evidence="1">
    <name type="scientific">marine sediment metagenome</name>
    <dbReference type="NCBI Taxonomy" id="412755"/>
    <lineage>
        <taxon>unclassified sequences</taxon>
        <taxon>metagenomes</taxon>
        <taxon>ecological metagenomes</taxon>
    </lineage>
</organism>
<feature type="non-terminal residue" evidence="1">
    <location>
        <position position="1"/>
    </location>
</feature>
<reference evidence="1" key="1">
    <citation type="journal article" date="2014" name="Front. Microbiol.">
        <title>High frequency of phylogenetically diverse reductive dehalogenase-homologous genes in deep subseafloor sedimentary metagenomes.</title>
        <authorList>
            <person name="Kawai M."/>
            <person name="Futagami T."/>
            <person name="Toyoda A."/>
            <person name="Takaki Y."/>
            <person name="Nishi S."/>
            <person name="Hori S."/>
            <person name="Arai W."/>
            <person name="Tsubouchi T."/>
            <person name="Morono Y."/>
            <person name="Uchiyama I."/>
            <person name="Ito T."/>
            <person name="Fujiyama A."/>
            <person name="Inagaki F."/>
            <person name="Takami H."/>
        </authorList>
    </citation>
    <scope>NUCLEOTIDE SEQUENCE</scope>
    <source>
        <strain evidence="1">Expedition CK06-06</strain>
    </source>
</reference>
<evidence type="ECO:0000313" key="1">
    <source>
        <dbReference type="EMBL" id="GAG17802.1"/>
    </source>
</evidence>
<sequence>KYFFWINSTEDTQPAQNLQLNNSNIIQGIKGGLCLFTSDCVVTTVDEQAIYDNLNTSNKKYLSVGVKHGGMPENWEVKYLSKKILNKKELNWLDKLIYLKEE</sequence>
<protein>
    <submittedName>
        <fullName evidence="1">Uncharacterized protein</fullName>
    </submittedName>
</protein>
<proteinExistence type="predicted"/>
<dbReference type="EMBL" id="BARS01039340">
    <property type="protein sequence ID" value="GAG17802.1"/>
    <property type="molecule type" value="Genomic_DNA"/>
</dbReference>
<accession>X0W379</accession>
<comment type="caution">
    <text evidence="1">The sequence shown here is derived from an EMBL/GenBank/DDBJ whole genome shotgun (WGS) entry which is preliminary data.</text>
</comment>
<dbReference type="AlphaFoldDB" id="X0W379"/>